<gene>
    <name evidence="2" type="ORF">AAHA92_21820</name>
</gene>
<dbReference type="Proteomes" id="UP001567538">
    <property type="component" value="Unassembled WGS sequence"/>
</dbReference>
<dbReference type="EMBL" id="JBEAFC010000008">
    <property type="protein sequence ID" value="KAL1545048.1"/>
    <property type="molecule type" value="Genomic_DNA"/>
</dbReference>
<feature type="compositionally biased region" description="Basic and acidic residues" evidence="1">
    <location>
        <begin position="28"/>
        <end position="49"/>
    </location>
</feature>
<sequence>MRDSGVLLYIVFPHAQVLANEEAEEEALRGTEQARKTAEAEKKLEEDVAKLGQEQDLASSLAGEAQKKSGASKTEAEPIVQVATVRGQAKAHSLPSLKAVVKKTSWLPPPSKPKDVPKQKGKSTCAQEGDAQSFWWFVKSRKPSTLLMTRVD</sequence>
<protein>
    <submittedName>
        <fullName evidence="2">Protein PLASTID TRANSCRIPTIONALLY ACTIVE 16, chloroplastic</fullName>
    </submittedName>
</protein>
<proteinExistence type="predicted"/>
<evidence type="ECO:0000256" key="1">
    <source>
        <dbReference type="SAM" id="MobiDB-lite"/>
    </source>
</evidence>
<evidence type="ECO:0000313" key="3">
    <source>
        <dbReference type="Proteomes" id="UP001567538"/>
    </source>
</evidence>
<organism evidence="2 3">
    <name type="scientific">Salvia divinorum</name>
    <name type="common">Maria pastora</name>
    <name type="synonym">Diviner's sage</name>
    <dbReference type="NCBI Taxonomy" id="28513"/>
    <lineage>
        <taxon>Eukaryota</taxon>
        <taxon>Viridiplantae</taxon>
        <taxon>Streptophyta</taxon>
        <taxon>Embryophyta</taxon>
        <taxon>Tracheophyta</taxon>
        <taxon>Spermatophyta</taxon>
        <taxon>Magnoliopsida</taxon>
        <taxon>eudicotyledons</taxon>
        <taxon>Gunneridae</taxon>
        <taxon>Pentapetalae</taxon>
        <taxon>asterids</taxon>
        <taxon>lamiids</taxon>
        <taxon>Lamiales</taxon>
        <taxon>Lamiaceae</taxon>
        <taxon>Nepetoideae</taxon>
        <taxon>Mentheae</taxon>
        <taxon>Salviinae</taxon>
        <taxon>Salvia</taxon>
        <taxon>Salvia subgen. Calosphace</taxon>
    </lineage>
</organism>
<feature type="region of interest" description="Disordered" evidence="1">
    <location>
        <begin position="103"/>
        <end position="128"/>
    </location>
</feature>
<comment type="caution">
    <text evidence="2">The sequence shown here is derived from an EMBL/GenBank/DDBJ whole genome shotgun (WGS) entry which is preliminary data.</text>
</comment>
<name>A0ABD1GPT0_SALDI</name>
<dbReference type="AlphaFoldDB" id="A0ABD1GPT0"/>
<keyword evidence="3" id="KW-1185">Reference proteome</keyword>
<feature type="region of interest" description="Disordered" evidence="1">
    <location>
        <begin position="28"/>
        <end position="76"/>
    </location>
</feature>
<evidence type="ECO:0000313" key="2">
    <source>
        <dbReference type="EMBL" id="KAL1545048.1"/>
    </source>
</evidence>
<accession>A0ABD1GPT0</accession>
<reference evidence="2 3" key="1">
    <citation type="submission" date="2024-06" db="EMBL/GenBank/DDBJ databases">
        <title>A chromosome level genome sequence of Diviner's sage (Salvia divinorum).</title>
        <authorList>
            <person name="Ford S.A."/>
            <person name="Ro D.-K."/>
            <person name="Ness R.W."/>
            <person name="Phillips M.A."/>
        </authorList>
    </citation>
    <scope>NUCLEOTIDE SEQUENCE [LARGE SCALE GENOMIC DNA]</scope>
    <source>
        <strain evidence="2">SAF-2024a</strain>
        <tissue evidence="2">Leaf</tissue>
    </source>
</reference>